<organism evidence="6 7">
    <name type="scientific">Curvularia kusanoi</name>
    <name type="common">Cochliobolus kusanoi</name>
    <dbReference type="NCBI Taxonomy" id="90978"/>
    <lineage>
        <taxon>Eukaryota</taxon>
        <taxon>Fungi</taxon>
        <taxon>Dikarya</taxon>
        <taxon>Ascomycota</taxon>
        <taxon>Pezizomycotina</taxon>
        <taxon>Dothideomycetes</taxon>
        <taxon>Pleosporomycetidae</taxon>
        <taxon>Pleosporales</taxon>
        <taxon>Pleosporineae</taxon>
        <taxon>Pleosporaceae</taxon>
        <taxon>Curvularia</taxon>
    </lineage>
</organism>
<evidence type="ECO:0000256" key="5">
    <source>
        <dbReference type="ARBA" id="ARBA00023004"/>
    </source>
</evidence>
<proteinExistence type="inferred from homology"/>
<evidence type="ECO:0000313" key="6">
    <source>
        <dbReference type="EMBL" id="KAF3009994.1"/>
    </source>
</evidence>
<dbReference type="EMBL" id="SWKU01000002">
    <property type="protein sequence ID" value="KAF3009994.1"/>
    <property type="molecule type" value="Genomic_DNA"/>
</dbReference>
<comment type="cofactor">
    <cofactor evidence="1">
        <name>heme</name>
        <dbReference type="ChEBI" id="CHEBI:30413"/>
    </cofactor>
</comment>
<dbReference type="PRINTS" id="PR00385">
    <property type="entry name" value="P450"/>
</dbReference>
<dbReference type="Proteomes" id="UP000801428">
    <property type="component" value="Unassembled WGS sequence"/>
</dbReference>
<dbReference type="Gene3D" id="1.10.630.10">
    <property type="entry name" value="Cytochrome P450"/>
    <property type="match status" value="1"/>
</dbReference>
<dbReference type="PRINTS" id="PR00463">
    <property type="entry name" value="EP450I"/>
</dbReference>
<protein>
    <submittedName>
        <fullName evidence="6">Uncharacterized protein</fullName>
    </submittedName>
</protein>
<name>A0A9P4TNW0_CURKU</name>
<keyword evidence="3" id="KW-0349">Heme</keyword>
<reference evidence="6" key="1">
    <citation type="submission" date="2019-04" db="EMBL/GenBank/DDBJ databases">
        <title>Sequencing of skin fungus with MAO and IRED activity.</title>
        <authorList>
            <person name="Marsaioli A.J."/>
            <person name="Bonatto J.M.C."/>
            <person name="Reis Junior O."/>
        </authorList>
    </citation>
    <scope>NUCLEOTIDE SEQUENCE</scope>
    <source>
        <strain evidence="6">30M1</strain>
    </source>
</reference>
<dbReference type="AlphaFoldDB" id="A0A9P4TNW0"/>
<dbReference type="InterPro" id="IPR002401">
    <property type="entry name" value="Cyt_P450_E_grp-I"/>
</dbReference>
<sequence>MHAVWTGKETSYIAALHAQYGEVVRVAPDELSFINPDAWRDIYGHGQGHGKNSVGSLPSKHWNWYSRPSNGVEGLIQAQNPHEHARVRRVFKPAFSDRALKEQEPLFLKYVNQLIGNLRTAVNEKPETGIDLVRNYNYTTFDVMGDLTFGEPLHMLDNSEYDPWVSLIFASVKFGSIFNLQAYYPWLEAIIQAILPPSFQKKKMEHFQYSADRVTKRLEKGRDSEGSDLWTRVLNQDEGKPLPLTRGEMDANAVTFMIAGTETTATLLSGLTYYLLQNPDKLRRLSTEIRSAFADPKDVSMETIAALPYMAACLKEALRLYPPVPIGLPHVTPANGTTICGRFVPPKTIVSAPHYVMYTSPLNFKDPLSFVPERWMGDERMAYHEMRLILTKLLYNFDLELCPESENWANQKTFSLWEKHPLMVKLKDVRA</sequence>
<evidence type="ECO:0000256" key="4">
    <source>
        <dbReference type="ARBA" id="ARBA00022723"/>
    </source>
</evidence>
<evidence type="ECO:0000313" key="7">
    <source>
        <dbReference type="Proteomes" id="UP000801428"/>
    </source>
</evidence>
<dbReference type="PANTHER" id="PTHR24305">
    <property type="entry name" value="CYTOCHROME P450"/>
    <property type="match status" value="1"/>
</dbReference>
<dbReference type="InterPro" id="IPR050121">
    <property type="entry name" value="Cytochrome_P450_monoxygenase"/>
</dbReference>
<comment type="similarity">
    <text evidence="2">Belongs to the cytochrome P450 family.</text>
</comment>
<dbReference type="Pfam" id="PF00067">
    <property type="entry name" value="p450"/>
    <property type="match status" value="1"/>
</dbReference>
<evidence type="ECO:0000256" key="2">
    <source>
        <dbReference type="ARBA" id="ARBA00010617"/>
    </source>
</evidence>
<dbReference type="PANTHER" id="PTHR24305:SF210">
    <property type="entry name" value="CYTOCHROME P450 MONOOXYGENASE ASQL-RELATED"/>
    <property type="match status" value="1"/>
</dbReference>
<accession>A0A9P4TNW0</accession>
<keyword evidence="4" id="KW-0479">Metal-binding</keyword>
<dbReference type="GO" id="GO:0004497">
    <property type="term" value="F:monooxygenase activity"/>
    <property type="evidence" value="ECO:0007669"/>
    <property type="project" value="InterPro"/>
</dbReference>
<dbReference type="GO" id="GO:0016705">
    <property type="term" value="F:oxidoreductase activity, acting on paired donors, with incorporation or reduction of molecular oxygen"/>
    <property type="evidence" value="ECO:0007669"/>
    <property type="project" value="InterPro"/>
</dbReference>
<dbReference type="InterPro" id="IPR036396">
    <property type="entry name" value="Cyt_P450_sf"/>
</dbReference>
<dbReference type="GO" id="GO:0020037">
    <property type="term" value="F:heme binding"/>
    <property type="evidence" value="ECO:0007669"/>
    <property type="project" value="InterPro"/>
</dbReference>
<dbReference type="SUPFAM" id="SSF48264">
    <property type="entry name" value="Cytochrome P450"/>
    <property type="match status" value="1"/>
</dbReference>
<evidence type="ECO:0000256" key="1">
    <source>
        <dbReference type="ARBA" id="ARBA00001971"/>
    </source>
</evidence>
<dbReference type="InterPro" id="IPR001128">
    <property type="entry name" value="Cyt_P450"/>
</dbReference>
<dbReference type="CDD" id="cd11058">
    <property type="entry name" value="CYP60B-like"/>
    <property type="match status" value="1"/>
</dbReference>
<dbReference type="GO" id="GO:0005506">
    <property type="term" value="F:iron ion binding"/>
    <property type="evidence" value="ECO:0007669"/>
    <property type="project" value="InterPro"/>
</dbReference>
<gene>
    <name evidence="6" type="ORF">E8E13_011362</name>
</gene>
<evidence type="ECO:0000256" key="3">
    <source>
        <dbReference type="ARBA" id="ARBA00022617"/>
    </source>
</evidence>
<comment type="caution">
    <text evidence="6">The sequence shown here is derived from an EMBL/GenBank/DDBJ whole genome shotgun (WGS) entry which is preliminary data.</text>
</comment>
<dbReference type="OrthoDB" id="1470350at2759"/>
<keyword evidence="5" id="KW-0408">Iron</keyword>
<keyword evidence="7" id="KW-1185">Reference proteome</keyword>